<dbReference type="EMBL" id="DWVP01000003">
    <property type="protein sequence ID" value="HJC84253.1"/>
    <property type="molecule type" value="Genomic_DNA"/>
</dbReference>
<reference evidence="2" key="1">
    <citation type="journal article" date="2021" name="PeerJ">
        <title>Extensive microbial diversity within the chicken gut microbiome revealed by metagenomics and culture.</title>
        <authorList>
            <person name="Gilroy R."/>
            <person name="Ravi A."/>
            <person name="Getino M."/>
            <person name="Pursley I."/>
            <person name="Horton D.L."/>
            <person name="Alikhan N.F."/>
            <person name="Baker D."/>
            <person name="Gharbi K."/>
            <person name="Hall N."/>
            <person name="Watson M."/>
            <person name="Adriaenssens E.M."/>
            <person name="Foster-Nyarko E."/>
            <person name="Jarju S."/>
            <person name="Secka A."/>
            <person name="Antonio M."/>
            <person name="Oren A."/>
            <person name="Chaudhuri R.R."/>
            <person name="La Ragione R."/>
            <person name="Hildebrand F."/>
            <person name="Pallen M.J."/>
        </authorList>
    </citation>
    <scope>NUCLEOTIDE SEQUENCE</scope>
    <source>
        <strain evidence="2">ChiHjej13B12-4958</strain>
    </source>
</reference>
<sequence length="132" mass="13589">MSTTAPKKTSGSATQTDLDALRAAGGGNIPENQAPPQKMTNPTFHYTMCIGLTVLGLATLVLGILGWTGTAFLKEAYPWLIAISLFFTLPGLVGLYRGPGVPSTHVIPRPKNRKPIDYAAGAGGAAGPAPSA</sequence>
<comment type="caution">
    <text evidence="2">The sequence shown here is derived from an EMBL/GenBank/DDBJ whole genome shotgun (WGS) entry which is preliminary data.</text>
</comment>
<evidence type="ECO:0000313" key="2">
    <source>
        <dbReference type="EMBL" id="HJC84253.1"/>
    </source>
</evidence>
<gene>
    <name evidence="2" type="ORF">H9751_01625</name>
</gene>
<keyword evidence="1" id="KW-0472">Membrane</keyword>
<evidence type="ECO:0000256" key="1">
    <source>
        <dbReference type="SAM" id="Phobius"/>
    </source>
</evidence>
<name>A0A9D2TP20_9CORY</name>
<dbReference type="Proteomes" id="UP000823858">
    <property type="component" value="Unassembled WGS sequence"/>
</dbReference>
<dbReference type="AlphaFoldDB" id="A0A9D2TP20"/>
<reference evidence="2" key="2">
    <citation type="submission" date="2021-04" db="EMBL/GenBank/DDBJ databases">
        <authorList>
            <person name="Gilroy R."/>
        </authorList>
    </citation>
    <scope>NUCLEOTIDE SEQUENCE</scope>
    <source>
        <strain evidence="2">ChiHjej13B12-4958</strain>
    </source>
</reference>
<feature type="transmembrane region" description="Helical" evidence="1">
    <location>
        <begin position="44"/>
        <end position="65"/>
    </location>
</feature>
<keyword evidence="1" id="KW-0812">Transmembrane</keyword>
<accession>A0A9D2TP20</accession>
<protein>
    <submittedName>
        <fullName evidence="2">Uncharacterized protein</fullName>
    </submittedName>
</protein>
<proteinExistence type="predicted"/>
<feature type="transmembrane region" description="Helical" evidence="1">
    <location>
        <begin position="77"/>
        <end position="96"/>
    </location>
</feature>
<keyword evidence="1" id="KW-1133">Transmembrane helix</keyword>
<evidence type="ECO:0000313" key="3">
    <source>
        <dbReference type="Proteomes" id="UP000823858"/>
    </source>
</evidence>
<organism evidence="2 3">
    <name type="scientific">Candidatus Corynebacterium faecigallinarum</name>
    <dbReference type="NCBI Taxonomy" id="2838528"/>
    <lineage>
        <taxon>Bacteria</taxon>
        <taxon>Bacillati</taxon>
        <taxon>Actinomycetota</taxon>
        <taxon>Actinomycetes</taxon>
        <taxon>Mycobacteriales</taxon>
        <taxon>Corynebacteriaceae</taxon>
        <taxon>Corynebacterium</taxon>
    </lineage>
</organism>